<evidence type="ECO:0000313" key="2">
    <source>
        <dbReference type="Proteomes" id="UP000271162"/>
    </source>
</evidence>
<gene>
    <name evidence="1" type="ORF">NBR_LOCUS11366</name>
</gene>
<protein>
    <submittedName>
        <fullName evidence="3">CUE domain-containing protein</fullName>
    </submittedName>
</protein>
<keyword evidence="2" id="KW-1185">Reference proteome</keyword>
<evidence type="ECO:0000313" key="3">
    <source>
        <dbReference type="WBParaSite" id="NBR_0001136501-mRNA-1"/>
    </source>
</evidence>
<accession>A0A158R088</accession>
<proteinExistence type="predicted"/>
<dbReference type="EMBL" id="UYSL01020510">
    <property type="protein sequence ID" value="VDL74955.1"/>
    <property type="molecule type" value="Genomic_DNA"/>
</dbReference>
<name>A0A158R088_NIPBR</name>
<evidence type="ECO:0000313" key="1">
    <source>
        <dbReference type="EMBL" id="VDL74955.1"/>
    </source>
</evidence>
<dbReference type="Proteomes" id="UP000271162">
    <property type="component" value="Unassembled WGS sequence"/>
</dbReference>
<reference evidence="3" key="1">
    <citation type="submission" date="2016-04" db="UniProtKB">
        <authorList>
            <consortium name="WormBaseParasite"/>
        </authorList>
    </citation>
    <scope>IDENTIFICATION</scope>
</reference>
<reference evidence="1 2" key="2">
    <citation type="submission" date="2018-11" db="EMBL/GenBank/DDBJ databases">
        <authorList>
            <consortium name="Pathogen Informatics"/>
        </authorList>
    </citation>
    <scope>NUCLEOTIDE SEQUENCE [LARGE SCALE GENOMIC DNA]</scope>
</reference>
<dbReference type="WBParaSite" id="NBR_0001136501-mRNA-1">
    <property type="protein sequence ID" value="NBR_0001136501-mRNA-1"/>
    <property type="gene ID" value="NBR_0001136501"/>
</dbReference>
<organism evidence="3">
    <name type="scientific">Nippostrongylus brasiliensis</name>
    <name type="common">Rat hookworm</name>
    <dbReference type="NCBI Taxonomy" id="27835"/>
    <lineage>
        <taxon>Eukaryota</taxon>
        <taxon>Metazoa</taxon>
        <taxon>Ecdysozoa</taxon>
        <taxon>Nematoda</taxon>
        <taxon>Chromadorea</taxon>
        <taxon>Rhabditida</taxon>
        <taxon>Rhabditina</taxon>
        <taxon>Rhabditomorpha</taxon>
        <taxon>Strongyloidea</taxon>
        <taxon>Heligmosomidae</taxon>
        <taxon>Nippostrongylus</taxon>
    </lineage>
</organism>
<dbReference type="AlphaFoldDB" id="A0A158R088"/>
<sequence>MLLLHLPGDLPNATVGNLDRDKFNESSGIAPKIFEHLKVELSAHLSRPQSVAILLARDDDDDDGNEEALIRMMMMSVGKHTTMEKDDEEPRPEPFSSTIPFSRLRHAINGARADSEAADDVEALKSGPPWKGAYEVPRRRRQLRARAVMQYVESMRLHSPAL</sequence>